<sequence length="700" mass="81722">MGNVKAWSDAQNEREANLKILKEELSVNALADEQRNFRKDEKQRKSRMRALREHDMESYIKMIKEVKNARILEILQNTEKLLEEIESKVQIEISDIYGKGDLKIENNICSESNSQKTLNNANAEEKKPTSVGLFTRANTEKVTQPSCLVGGTLMNYQLVGLEFLVNLYNNNLSCILADEMGLGKTIQTISLLAHLYEHKNNKGPHLIAVPLSTLSNWMQEFSTWCPILKVILYSGSKEDRKILNQELTYSKFNVIITTFEYILRERKNLAKIKWRYIIIDEGHKMKNYKSKFHSTLAEFKSTHRILLTGTPLQNNLSELWSLLNFLMPKTFNCSEDFEKWFEEPFKDQYENKNDVAMNEEEKMVIINRLHLVLRPFILRRVKADVLNDLPSKREYIVRICLTQYQEFLYNRLVNKCLNISDNKQQKVCRSISNGVMQLRKVVNHPYLFVSQYTIDKNILRSSGKIETLDRMLSKLLITNHKILIFNQMTCVMDILSDYFIYRNYKFHRLDGTMSMTERQERINEYNDPNSKINIFMLSTRAGGLGLNLQIADTVILFDSDWNPHVDLQAQARAHRVGQKREVRVYRFVTLSPVEELILSKAGYKLNLDEQIIQAGMFSTKYSEQEHSEKLRSLIYQKSDHVSITATLPSELCSYLARNTEELDLFLQMDKELFSSEIYESYQGLPKRLISKQHLNNTVDL</sequence>
<organism evidence="12 13">
    <name type="scientific">Dermatophagoides pteronyssinus</name>
    <name type="common">European house dust mite</name>
    <dbReference type="NCBI Taxonomy" id="6956"/>
    <lineage>
        <taxon>Eukaryota</taxon>
        <taxon>Metazoa</taxon>
        <taxon>Ecdysozoa</taxon>
        <taxon>Arthropoda</taxon>
        <taxon>Chelicerata</taxon>
        <taxon>Arachnida</taxon>
        <taxon>Acari</taxon>
        <taxon>Acariformes</taxon>
        <taxon>Sarcoptiformes</taxon>
        <taxon>Astigmata</taxon>
        <taxon>Psoroptidia</taxon>
        <taxon>Analgoidea</taxon>
        <taxon>Pyroglyphidae</taxon>
        <taxon>Dermatophagoidinae</taxon>
        <taxon>Dermatophagoides</taxon>
    </lineage>
</organism>
<reference evidence="13" key="1">
    <citation type="submission" date="2025-08" db="UniProtKB">
        <authorList>
            <consortium name="RefSeq"/>
        </authorList>
    </citation>
    <scope>IDENTIFICATION</scope>
    <source>
        <strain evidence="13">Airmid</strain>
    </source>
</reference>
<evidence type="ECO:0000256" key="4">
    <source>
        <dbReference type="ARBA" id="ARBA00022801"/>
    </source>
</evidence>
<dbReference type="PROSITE" id="PS51192">
    <property type="entry name" value="HELICASE_ATP_BIND_1"/>
    <property type="match status" value="1"/>
</dbReference>
<protein>
    <submittedName>
        <fullName evidence="13">Chromatin structure-remodeling complex subunit snf21-like</fullName>
    </submittedName>
</protein>
<dbReference type="CDD" id="cd18793">
    <property type="entry name" value="SF2_C_SNF"/>
    <property type="match status" value="1"/>
</dbReference>
<dbReference type="GO" id="GO:0004386">
    <property type="term" value="F:helicase activity"/>
    <property type="evidence" value="ECO:0007669"/>
    <property type="project" value="UniProtKB-KW"/>
</dbReference>
<evidence type="ECO:0000256" key="2">
    <source>
        <dbReference type="ARBA" id="ARBA00007025"/>
    </source>
</evidence>
<dbReference type="InterPro" id="IPR001650">
    <property type="entry name" value="Helicase_C-like"/>
</dbReference>
<dbReference type="GO" id="GO:0005634">
    <property type="term" value="C:nucleus"/>
    <property type="evidence" value="ECO:0007669"/>
    <property type="project" value="UniProtKB-SubCell"/>
</dbReference>
<evidence type="ECO:0000313" key="13">
    <source>
        <dbReference type="RefSeq" id="XP_027202846.1"/>
    </source>
</evidence>
<dbReference type="Gene3D" id="3.40.50.10810">
    <property type="entry name" value="Tandem AAA-ATPase domain"/>
    <property type="match status" value="1"/>
</dbReference>
<comment type="similarity">
    <text evidence="2">Belongs to the SNF2/RAD54 helicase family.</text>
</comment>
<dbReference type="KEGG" id="dpte:113796747"/>
<dbReference type="RefSeq" id="XP_027202846.1">
    <property type="nucleotide sequence ID" value="XM_027347045.1"/>
</dbReference>
<dbReference type="Gene3D" id="3.40.50.300">
    <property type="entry name" value="P-loop containing nucleotide triphosphate hydrolases"/>
    <property type="match status" value="1"/>
</dbReference>
<dbReference type="Proteomes" id="UP000515146">
    <property type="component" value="Unplaced"/>
</dbReference>
<dbReference type="InterPro" id="IPR000330">
    <property type="entry name" value="SNF2_N"/>
</dbReference>
<keyword evidence="7 9" id="KW-0175">Coiled coil</keyword>
<dbReference type="SMART" id="SM00487">
    <property type="entry name" value="DEXDc"/>
    <property type="match status" value="1"/>
</dbReference>
<dbReference type="Pfam" id="PF00176">
    <property type="entry name" value="SNF2-rel_dom"/>
    <property type="match status" value="1"/>
</dbReference>
<keyword evidence="4" id="KW-0378">Hydrolase</keyword>
<keyword evidence="6" id="KW-0067">ATP-binding</keyword>
<gene>
    <name evidence="13" type="primary">LOC113796747</name>
</gene>
<keyword evidence="12" id="KW-1185">Reference proteome</keyword>
<feature type="domain" description="Helicase ATP-binding" evidence="10">
    <location>
        <begin position="165"/>
        <end position="329"/>
    </location>
</feature>
<dbReference type="FunFam" id="3.40.50.10810:FF:000015">
    <property type="entry name" value="lymphoid-specific helicase isoform X1"/>
    <property type="match status" value="1"/>
</dbReference>
<evidence type="ECO:0000256" key="1">
    <source>
        <dbReference type="ARBA" id="ARBA00004123"/>
    </source>
</evidence>
<evidence type="ECO:0000259" key="10">
    <source>
        <dbReference type="PROSITE" id="PS51192"/>
    </source>
</evidence>
<dbReference type="InterPro" id="IPR038718">
    <property type="entry name" value="SNF2-like_sf"/>
</dbReference>
<dbReference type="InParanoid" id="A0A6P6YD69"/>
<proteinExistence type="inferred from homology"/>
<dbReference type="GO" id="GO:0005524">
    <property type="term" value="F:ATP binding"/>
    <property type="evidence" value="ECO:0007669"/>
    <property type="project" value="UniProtKB-KW"/>
</dbReference>
<dbReference type="PANTHER" id="PTHR10799">
    <property type="entry name" value="SNF2/RAD54 HELICASE FAMILY"/>
    <property type="match status" value="1"/>
</dbReference>
<name>A0A6P6YD69_DERPT</name>
<dbReference type="AlphaFoldDB" id="A0A6P6YD69"/>
<feature type="coiled-coil region" evidence="9">
    <location>
        <begin position="68"/>
        <end position="95"/>
    </location>
</feature>
<evidence type="ECO:0000256" key="8">
    <source>
        <dbReference type="ARBA" id="ARBA00023242"/>
    </source>
</evidence>
<evidence type="ECO:0000259" key="11">
    <source>
        <dbReference type="PROSITE" id="PS51194"/>
    </source>
</evidence>
<evidence type="ECO:0000256" key="9">
    <source>
        <dbReference type="SAM" id="Coils"/>
    </source>
</evidence>
<comment type="subcellular location">
    <subcellularLocation>
        <location evidence="1">Nucleus</location>
    </subcellularLocation>
</comment>
<dbReference type="SMART" id="SM00490">
    <property type="entry name" value="HELICc"/>
    <property type="match status" value="1"/>
</dbReference>
<keyword evidence="3" id="KW-0547">Nucleotide-binding</keyword>
<dbReference type="Pfam" id="PF00271">
    <property type="entry name" value="Helicase_C"/>
    <property type="match status" value="1"/>
</dbReference>
<dbReference type="GO" id="GO:0016787">
    <property type="term" value="F:hydrolase activity"/>
    <property type="evidence" value="ECO:0007669"/>
    <property type="project" value="UniProtKB-KW"/>
</dbReference>
<evidence type="ECO:0000256" key="6">
    <source>
        <dbReference type="ARBA" id="ARBA00022840"/>
    </source>
</evidence>
<evidence type="ECO:0000256" key="5">
    <source>
        <dbReference type="ARBA" id="ARBA00022806"/>
    </source>
</evidence>
<dbReference type="SUPFAM" id="SSF52540">
    <property type="entry name" value="P-loop containing nucleoside triphosphate hydrolases"/>
    <property type="match status" value="2"/>
</dbReference>
<evidence type="ECO:0000256" key="3">
    <source>
        <dbReference type="ARBA" id="ARBA00022741"/>
    </source>
</evidence>
<dbReference type="InterPro" id="IPR014001">
    <property type="entry name" value="Helicase_ATP-bd"/>
</dbReference>
<feature type="domain" description="Helicase C-terminal" evidence="11">
    <location>
        <begin position="467"/>
        <end position="627"/>
    </location>
</feature>
<accession>A0A6P6YD69</accession>
<keyword evidence="8" id="KW-0539">Nucleus</keyword>
<evidence type="ECO:0000313" key="12">
    <source>
        <dbReference type="Proteomes" id="UP000515146"/>
    </source>
</evidence>
<dbReference type="InterPro" id="IPR049730">
    <property type="entry name" value="SNF2/RAD54-like_C"/>
</dbReference>
<keyword evidence="5" id="KW-0347">Helicase</keyword>
<dbReference type="InterPro" id="IPR027417">
    <property type="entry name" value="P-loop_NTPase"/>
</dbReference>
<dbReference type="OrthoDB" id="448448at2759"/>
<evidence type="ECO:0000256" key="7">
    <source>
        <dbReference type="ARBA" id="ARBA00023054"/>
    </source>
</evidence>
<dbReference type="PROSITE" id="PS51194">
    <property type="entry name" value="HELICASE_CTER"/>
    <property type="match status" value="1"/>
</dbReference>